<name>A0A5P2QSD5_9RHOB</name>
<feature type="region of interest" description="Disordered" evidence="1">
    <location>
        <begin position="539"/>
        <end position="558"/>
    </location>
</feature>
<dbReference type="RefSeq" id="WP_150350713.1">
    <property type="nucleotide sequence ID" value="NZ_CP044081.1"/>
</dbReference>
<organism evidence="2 3">
    <name type="scientific">Paracoccus yeei</name>
    <dbReference type="NCBI Taxonomy" id="147645"/>
    <lineage>
        <taxon>Bacteria</taxon>
        <taxon>Pseudomonadati</taxon>
        <taxon>Pseudomonadota</taxon>
        <taxon>Alphaproteobacteria</taxon>
        <taxon>Rhodobacterales</taxon>
        <taxon>Paracoccaceae</taxon>
        <taxon>Paracoccus</taxon>
    </lineage>
</organism>
<evidence type="ECO:0000313" key="2">
    <source>
        <dbReference type="EMBL" id="QEU08700.1"/>
    </source>
</evidence>
<proteinExistence type="predicted"/>
<feature type="compositionally biased region" description="Gly residues" evidence="1">
    <location>
        <begin position="543"/>
        <end position="556"/>
    </location>
</feature>
<reference evidence="2 3" key="1">
    <citation type="submission" date="2019-09" db="EMBL/GenBank/DDBJ databases">
        <title>FDA dAtabase for Regulatory Grade micrObial Sequences (FDA-ARGOS): Supporting development and validation of Infectious Disease Dx tests.</title>
        <authorList>
            <person name="Sciortino C."/>
            <person name="Tallon L."/>
            <person name="Sadzewicz L."/>
            <person name="Vavikolanu K."/>
            <person name="Mehta A."/>
            <person name="Aluvathingal J."/>
            <person name="Nadendla S."/>
            <person name="Nandy P."/>
            <person name="Geyer C."/>
            <person name="Yan Y."/>
            <person name="Sichtig H."/>
        </authorList>
    </citation>
    <scope>NUCLEOTIDE SEQUENCE [LARGE SCALE GENOMIC DNA]</scope>
    <source>
        <strain evidence="2 3">FDAARGOS_643</strain>
    </source>
</reference>
<dbReference type="Proteomes" id="UP000324507">
    <property type="component" value="Chromosome"/>
</dbReference>
<protein>
    <submittedName>
        <fullName evidence="2">Phage tail tape measure protein</fullName>
    </submittedName>
</protein>
<dbReference type="EMBL" id="CP044081">
    <property type="protein sequence ID" value="QEU08700.1"/>
    <property type="molecule type" value="Genomic_DNA"/>
</dbReference>
<dbReference type="AlphaFoldDB" id="A0A5P2QSD5"/>
<accession>A0A5P2QSD5</accession>
<evidence type="ECO:0000313" key="3">
    <source>
        <dbReference type="Proteomes" id="UP000324507"/>
    </source>
</evidence>
<gene>
    <name evidence="2" type="ORF">FOB51_12245</name>
</gene>
<sequence length="856" mass="89822">MALDETGLLVKLEANVAKWEKEFNRAIVQQQRSAKRMEQIARQNANKIASEYEGIGGRIGKAFNAIPASLKGLGGAFLGGVAGGIAVGGIDQIGQAVARTTKEVANLKNEAEKAGVSTTVFQEWKFVADQNRVSIDALTDGIKELHIRAGEFFLDGSGAGAAAFTKLGYSADELKKKLKDPSALMTEILGKLKNFDQAGRSFLLEEIFGGAGEQFGTLANQGGQALTKTIQRAHEVGAVMDSEMIDKAAEIDRRFSELTTRVESFGKKVVVSFADAAIEAADLRAKLDELFADEKEGRSIVGDAPYDALAANRDLVDREAANIQHLKAEFGYLGQEASNAANGLAQAADQLATMGYETQAQVIRDYADGLRQTAQEYASGQIEAQDFAAELARVQSEAEAAFATLQDGDGISFAGVRSELARVGGVITSVIAMANQLTNALARAAGTDAGSRRSAAADRKMAVEQESLDRQDAQREATERFTEAEAKRNAQTREQIALERALADVRKRAQAAGATLTDNQASELAAAQLAGDAARAAADKAGKGGGGKSGKSGGGSEKLDEFAREIKAIKERTAALQTEAAVMLTVANSGERMGDAMGFAETKARLLTAAQEAGKRLTPALEAQIDQLARSYISAGEKAEEAAQKVQEADSKTEKGANALNDLFQAGLSGSEAFGNALKNLAAELLQSQVLKVLMQFGQSGLPGSGVISVIGSALGGGGFSEGGYTGNGQKHEPAGVVHRGEFVFSQESVKRIGADRLEQLHRAAKSGATGYATGGLVGGTAKLSRVSGTPPSASMSNTQNISLAPQITINTNGGGTPEANADLARQVSQQTEKAMRGLIQNELIKQMRAGGMLRR</sequence>
<evidence type="ECO:0000256" key="1">
    <source>
        <dbReference type="SAM" id="MobiDB-lite"/>
    </source>
</evidence>